<keyword evidence="2 5" id="KW-0812">Transmembrane</keyword>
<evidence type="ECO:0000256" key="4">
    <source>
        <dbReference type="ARBA" id="ARBA00023136"/>
    </source>
</evidence>
<dbReference type="RefSeq" id="WP_133232459.1">
    <property type="nucleotide sequence ID" value="NZ_SMRT01000012.1"/>
</dbReference>
<keyword evidence="3 5" id="KW-1133">Transmembrane helix</keyword>
<comment type="subcellular location">
    <subcellularLocation>
        <location evidence="1">Membrane</location>
        <topology evidence="1">Multi-pass membrane protein</topology>
    </subcellularLocation>
</comment>
<gene>
    <name evidence="6" type="ORF">E1757_22890</name>
</gene>
<dbReference type="Proteomes" id="UP000295636">
    <property type="component" value="Unassembled WGS sequence"/>
</dbReference>
<feature type="transmembrane region" description="Helical" evidence="5">
    <location>
        <begin position="49"/>
        <end position="68"/>
    </location>
</feature>
<dbReference type="GO" id="GO:0016020">
    <property type="term" value="C:membrane"/>
    <property type="evidence" value="ECO:0007669"/>
    <property type="project" value="UniProtKB-SubCell"/>
</dbReference>
<dbReference type="EMBL" id="SMRT01000012">
    <property type="protein sequence ID" value="TDF94802.1"/>
    <property type="molecule type" value="Genomic_DNA"/>
</dbReference>
<feature type="transmembrane region" description="Helical" evidence="5">
    <location>
        <begin position="12"/>
        <end position="29"/>
    </location>
</feature>
<dbReference type="OrthoDB" id="9811373at2"/>
<feature type="transmembrane region" description="Helical" evidence="5">
    <location>
        <begin position="97"/>
        <end position="117"/>
    </location>
</feature>
<evidence type="ECO:0000256" key="3">
    <source>
        <dbReference type="ARBA" id="ARBA00022989"/>
    </source>
</evidence>
<evidence type="ECO:0000256" key="1">
    <source>
        <dbReference type="ARBA" id="ARBA00004141"/>
    </source>
</evidence>
<organism evidence="6 7">
    <name type="scientific">Paenibacillus piri</name>
    <dbReference type="NCBI Taxonomy" id="2547395"/>
    <lineage>
        <taxon>Bacteria</taxon>
        <taxon>Bacillati</taxon>
        <taxon>Bacillota</taxon>
        <taxon>Bacilli</taxon>
        <taxon>Bacillales</taxon>
        <taxon>Paenibacillaceae</taxon>
        <taxon>Paenibacillus</taxon>
    </lineage>
</organism>
<evidence type="ECO:0000313" key="7">
    <source>
        <dbReference type="Proteomes" id="UP000295636"/>
    </source>
</evidence>
<proteinExistence type="predicted"/>
<protein>
    <submittedName>
        <fullName evidence="6">DoxX family protein</fullName>
    </submittedName>
</protein>
<dbReference type="InterPro" id="IPR032808">
    <property type="entry name" value="DoxX"/>
</dbReference>
<keyword evidence="7" id="KW-1185">Reference proteome</keyword>
<feature type="transmembrane region" description="Helical" evidence="5">
    <location>
        <begin position="73"/>
        <end position="91"/>
    </location>
</feature>
<evidence type="ECO:0000256" key="2">
    <source>
        <dbReference type="ARBA" id="ARBA00022692"/>
    </source>
</evidence>
<name>A0A4R5KI89_9BACL</name>
<evidence type="ECO:0000256" key="5">
    <source>
        <dbReference type="SAM" id="Phobius"/>
    </source>
</evidence>
<evidence type="ECO:0000313" key="6">
    <source>
        <dbReference type="EMBL" id="TDF94802.1"/>
    </source>
</evidence>
<dbReference type="Pfam" id="PF13564">
    <property type="entry name" value="DoxX_2"/>
    <property type="match status" value="1"/>
</dbReference>
<comment type="caution">
    <text evidence="6">The sequence shown here is derived from an EMBL/GenBank/DDBJ whole genome shotgun (WGS) entry which is preliminary data.</text>
</comment>
<sequence>MTNTISKGRLWTARIMSGIAILFMLFDSISKLFLPAPVVEGTVFLGFTAQHIVPIGILGLIPTILYIIPRTSVLGAVLLTGYYGGAIAVQIRIDAPLFSNILFPVYIAVLVWGGLWLRDERVRNMLR</sequence>
<dbReference type="AlphaFoldDB" id="A0A4R5KI89"/>
<reference evidence="6 7" key="1">
    <citation type="submission" date="2019-03" db="EMBL/GenBank/DDBJ databases">
        <title>This is whole genome sequence of Paenibacillus sp MS74 strain.</title>
        <authorList>
            <person name="Trinh H.N."/>
        </authorList>
    </citation>
    <scope>NUCLEOTIDE SEQUENCE [LARGE SCALE GENOMIC DNA]</scope>
    <source>
        <strain evidence="6 7">MS74</strain>
    </source>
</reference>
<keyword evidence="4 5" id="KW-0472">Membrane</keyword>
<accession>A0A4R5KI89</accession>